<gene>
    <name evidence="2" type="ORF">F4692_001730</name>
</gene>
<proteinExistence type="predicted"/>
<feature type="chain" id="PRO_5030662174" description="SLH domain-containing protein" evidence="1">
    <location>
        <begin position="26"/>
        <end position="100"/>
    </location>
</feature>
<reference evidence="2 3" key="2">
    <citation type="submission" date="2020-08" db="EMBL/GenBank/DDBJ databases">
        <title>The Agave Microbiome: Exploring the role of microbial communities in plant adaptations to desert environments.</title>
        <authorList>
            <person name="Partida-Martinez L.P."/>
        </authorList>
    </citation>
    <scope>NUCLEOTIDE SEQUENCE [LARGE SCALE GENOMIC DNA]</scope>
    <source>
        <strain evidence="2 3">AT2.17</strain>
    </source>
</reference>
<protein>
    <recommendedName>
        <fullName evidence="4">SLH domain-containing protein</fullName>
    </recommendedName>
</protein>
<comment type="caution">
    <text evidence="2">The sequence shown here is derived from an EMBL/GenBank/DDBJ whole genome shotgun (WGS) entry which is preliminary data.</text>
</comment>
<reference evidence="2 3" key="1">
    <citation type="submission" date="2020-07" db="EMBL/GenBank/DDBJ databases">
        <authorList>
            <person name="Partida-Martinez L."/>
            <person name="Huntemann M."/>
            <person name="Clum A."/>
            <person name="Wang J."/>
            <person name="Palaniappan K."/>
            <person name="Ritter S."/>
            <person name="Chen I.-M."/>
            <person name="Stamatis D."/>
            <person name="Reddy T."/>
            <person name="O'Malley R."/>
            <person name="Daum C."/>
            <person name="Shapiro N."/>
            <person name="Ivanova N."/>
            <person name="Kyrpides N."/>
            <person name="Woyke T."/>
        </authorList>
    </citation>
    <scope>NUCLEOTIDE SEQUENCE [LARGE SCALE GENOMIC DNA]</scope>
    <source>
        <strain evidence="2 3">AT2.17</strain>
    </source>
</reference>
<dbReference type="EMBL" id="JACCBW010000002">
    <property type="protein sequence ID" value="NYE36597.1"/>
    <property type="molecule type" value="Genomic_DNA"/>
</dbReference>
<name>A0A7Y9KSK6_9ACTN</name>
<dbReference type="RefSeq" id="WP_179619257.1">
    <property type="nucleotide sequence ID" value="NZ_JACCBW010000002.1"/>
</dbReference>
<evidence type="ECO:0000313" key="2">
    <source>
        <dbReference type="EMBL" id="NYE36597.1"/>
    </source>
</evidence>
<keyword evidence="3" id="KW-1185">Reference proteome</keyword>
<accession>A0A7Y9KSK6</accession>
<feature type="signal peptide" evidence="1">
    <location>
        <begin position="1"/>
        <end position="25"/>
    </location>
</feature>
<dbReference type="AlphaFoldDB" id="A0A7Y9KSK6"/>
<evidence type="ECO:0000313" key="3">
    <source>
        <dbReference type="Proteomes" id="UP000549911"/>
    </source>
</evidence>
<keyword evidence="1" id="KW-0732">Signal</keyword>
<evidence type="ECO:0008006" key="4">
    <source>
        <dbReference type="Google" id="ProtNLM"/>
    </source>
</evidence>
<sequence length="100" mass="10599">MRRSVCGVVLLGVLAVAGTGPAAQAVPGATSPRPASAPSAAGTWTCWWSPTMDDNWHNDALCSDGVRKVRPHLRPADSFITRAELMSSARAWARARNSGR</sequence>
<organism evidence="2 3">
    <name type="scientific">Nocardioides cavernae</name>
    <dbReference type="NCBI Taxonomy" id="1921566"/>
    <lineage>
        <taxon>Bacteria</taxon>
        <taxon>Bacillati</taxon>
        <taxon>Actinomycetota</taxon>
        <taxon>Actinomycetes</taxon>
        <taxon>Propionibacteriales</taxon>
        <taxon>Nocardioidaceae</taxon>
        <taxon>Nocardioides</taxon>
    </lineage>
</organism>
<evidence type="ECO:0000256" key="1">
    <source>
        <dbReference type="SAM" id="SignalP"/>
    </source>
</evidence>
<dbReference type="Proteomes" id="UP000549911">
    <property type="component" value="Unassembled WGS sequence"/>
</dbReference>